<name>A0A485KPL9_9STRA</name>
<gene>
    <name evidence="5" type="primary">Aste57867_10112</name>
    <name evidence="4" type="ORF">As57867_010073</name>
    <name evidence="5" type="ORF">ASTE57867_10112</name>
</gene>
<dbReference type="Gene3D" id="3.40.50.720">
    <property type="entry name" value="NAD(P)-binding Rossmann-like Domain"/>
    <property type="match status" value="2"/>
</dbReference>
<accession>A0A485KPL9</accession>
<evidence type="ECO:0000256" key="1">
    <source>
        <dbReference type="ARBA" id="ARBA00023002"/>
    </source>
</evidence>
<keyword evidence="6" id="KW-1185">Reference proteome</keyword>
<dbReference type="EMBL" id="CAADRA010005206">
    <property type="protein sequence ID" value="VFT86988.1"/>
    <property type="molecule type" value="Genomic_DNA"/>
</dbReference>
<dbReference type="GO" id="GO:0051287">
    <property type="term" value="F:NAD binding"/>
    <property type="evidence" value="ECO:0007669"/>
    <property type="project" value="InterPro"/>
</dbReference>
<dbReference type="GO" id="GO:0016491">
    <property type="term" value="F:oxidoreductase activity"/>
    <property type="evidence" value="ECO:0007669"/>
    <property type="project" value="UniProtKB-KW"/>
</dbReference>
<dbReference type="PANTHER" id="PTHR43333:SF1">
    <property type="entry name" value="D-ISOMER SPECIFIC 2-HYDROXYACID DEHYDROGENASE NAD-BINDING DOMAIN-CONTAINING PROTEIN"/>
    <property type="match status" value="1"/>
</dbReference>
<reference evidence="5 6" key="1">
    <citation type="submission" date="2019-03" db="EMBL/GenBank/DDBJ databases">
        <authorList>
            <person name="Gaulin E."/>
            <person name="Dumas B."/>
        </authorList>
    </citation>
    <scope>NUCLEOTIDE SEQUENCE [LARGE SCALE GENOMIC DNA]</scope>
    <source>
        <strain evidence="5">CBS 568.67</strain>
    </source>
</reference>
<dbReference type="CDD" id="cd05300">
    <property type="entry name" value="2-Hacid_dh_1"/>
    <property type="match status" value="1"/>
</dbReference>
<dbReference type="PANTHER" id="PTHR43333">
    <property type="entry name" value="2-HACID_DH_C DOMAIN-CONTAINING PROTEIN"/>
    <property type="match status" value="1"/>
</dbReference>
<evidence type="ECO:0000313" key="6">
    <source>
        <dbReference type="Proteomes" id="UP000332933"/>
    </source>
</evidence>
<dbReference type="SUPFAM" id="SSF51735">
    <property type="entry name" value="NAD(P)-binding Rossmann-fold domains"/>
    <property type="match status" value="1"/>
</dbReference>
<keyword evidence="2" id="KW-0520">NAD</keyword>
<reference evidence="4" key="2">
    <citation type="submission" date="2019-06" db="EMBL/GenBank/DDBJ databases">
        <title>Genomics analysis of Aphanomyces spp. identifies a new class of oomycete effector associated with host adaptation.</title>
        <authorList>
            <person name="Gaulin E."/>
        </authorList>
    </citation>
    <scope>NUCLEOTIDE SEQUENCE</scope>
    <source>
        <strain evidence="4">CBS 578.67</strain>
    </source>
</reference>
<dbReference type="OrthoDB" id="298012at2759"/>
<dbReference type="InterPro" id="IPR036291">
    <property type="entry name" value="NAD(P)-bd_dom_sf"/>
</dbReference>
<evidence type="ECO:0000256" key="2">
    <source>
        <dbReference type="ARBA" id="ARBA00023027"/>
    </source>
</evidence>
<dbReference type="EMBL" id="VJMH01005185">
    <property type="protein sequence ID" value="KAF0699322.1"/>
    <property type="molecule type" value="Genomic_DNA"/>
</dbReference>
<dbReference type="InterPro" id="IPR006140">
    <property type="entry name" value="D-isomer_DH_NAD-bd"/>
</dbReference>
<sequence>MPLQVLIVSKIPQLTEKVQAALATAAPVGLEEGVKLVPVDPTSLTHPLDEATLALLANARVILGDPRTVVRLLPHAPKLEWMQSTFAGVEAILLQPRRDFVLTRAGGIMGLHMAQYVLGWIISKERMFHLAPHYQAKKEFRAVEMRYRHFEHVTIGILGLGDIGTTIGQLVAAAGFRVLGLKRSSVSASDSTDRFRVTSDMHALLAESDYIVNVLPSTDATIDLLSGDVLQACKAKAPCLINVGRGDVVDEASLVRALDRGWLASAVLDVFAVEPLPAQSELWAHPKVTVTPHVAALSMPEDVASVFVRNVAQFQAKSAFEYVFDWAKGY</sequence>
<keyword evidence="1" id="KW-0560">Oxidoreductase</keyword>
<dbReference type="Pfam" id="PF02826">
    <property type="entry name" value="2-Hacid_dh_C"/>
    <property type="match status" value="1"/>
</dbReference>
<evidence type="ECO:0000313" key="5">
    <source>
        <dbReference type="EMBL" id="VFT86988.1"/>
    </source>
</evidence>
<organism evidence="5 6">
    <name type="scientific">Aphanomyces stellatus</name>
    <dbReference type="NCBI Taxonomy" id="120398"/>
    <lineage>
        <taxon>Eukaryota</taxon>
        <taxon>Sar</taxon>
        <taxon>Stramenopiles</taxon>
        <taxon>Oomycota</taxon>
        <taxon>Saprolegniomycetes</taxon>
        <taxon>Saprolegniales</taxon>
        <taxon>Verrucalvaceae</taxon>
        <taxon>Aphanomyces</taxon>
    </lineage>
</organism>
<dbReference type="AlphaFoldDB" id="A0A485KPL9"/>
<evidence type="ECO:0000259" key="3">
    <source>
        <dbReference type="Pfam" id="PF02826"/>
    </source>
</evidence>
<dbReference type="FunFam" id="3.40.50.720:FF:000363">
    <property type="entry name" value="D-isomer specific 2-hydroxyacid dehydrogenase"/>
    <property type="match status" value="1"/>
</dbReference>
<protein>
    <submittedName>
        <fullName evidence="5">Aste57867_10112 protein</fullName>
    </submittedName>
</protein>
<feature type="domain" description="D-isomer specific 2-hydroxyacid dehydrogenase NAD-binding" evidence="3">
    <location>
        <begin position="121"/>
        <end position="295"/>
    </location>
</feature>
<proteinExistence type="predicted"/>
<evidence type="ECO:0000313" key="4">
    <source>
        <dbReference type="EMBL" id="KAF0699322.1"/>
    </source>
</evidence>
<dbReference type="Proteomes" id="UP000332933">
    <property type="component" value="Unassembled WGS sequence"/>
</dbReference>